<feature type="compositionally biased region" description="Basic residues" evidence="1">
    <location>
        <begin position="364"/>
        <end position="376"/>
    </location>
</feature>
<feature type="compositionally biased region" description="Pro residues" evidence="1">
    <location>
        <begin position="180"/>
        <end position="214"/>
    </location>
</feature>
<proteinExistence type="predicted"/>
<organism evidence="2 3">
    <name type="scientific">Streptomyces caniferus</name>
    <dbReference type="NCBI Taxonomy" id="285557"/>
    <lineage>
        <taxon>Bacteria</taxon>
        <taxon>Bacillati</taxon>
        <taxon>Actinomycetota</taxon>
        <taxon>Actinomycetes</taxon>
        <taxon>Kitasatosporales</taxon>
        <taxon>Streptomycetaceae</taxon>
        <taxon>Streptomyces</taxon>
    </lineage>
</organism>
<dbReference type="EMBL" id="BLIN01000005">
    <property type="protein sequence ID" value="GFE11352.1"/>
    <property type="molecule type" value="Genomic_DNA"/>
</dbReference>
<feature type="region of interest" description="Disordered" evidence="1">
    <location>
        <begin position="143"/>
        <end position="221"/>
    </location>
</feature>
<protein>
    <recommendedName>
        <fullName evidence="4">DNA-binding protein</fullName>
    </recommendedName>
</protein>
<evidence type="ECO:0000313" key="3">
    <source>
        <dbReference type="Proteomes" id="UP000435837"/>
    </source>
</evidence>
<evidence type="ECO:0000313" key="2">
    <source>
        <dbReference type="EMBL" id="GFE11352.1"/>
    </source>
</evidence>
<feature type="compositionally biased region" description="Basic and acidic residues" evidence="1">
    <location>
        <begin position="143"/>
        <end position="158"/>
    </location>
</feature>
<reference evidence="2 3" key="1">
    <citation type="submission" date="2019-12" db="EMBL/GenBank/DDBJ databases">
        <title>Whole genome shotgun sequence of Streptomyces caniferus NBRC 15389.</title>
        <authorList>
            <person name="Ichikawa N."/>
            <person name="Kimura A."/>
            <person name="Kitahashi Y."/>
            <person name="Komaki H."/>
            <person name="Tamura T."/>
        </authorList>
    </citation>
    <scope>NUCLEOTIDE SEQUENCE [LARGE SCALE GENOMIC DNA]</scope>
    <source>
        <strain evidence="2 3">NBRC 15389</strain>
    </source>
</reference>
<evidence type="ECO:0000256" key="1">
    <source>
        <dbReference type="SAM" id="MobiDB-lite"/>
    </source>
</evidence>
<gene>
    <name evidence="2" type="ORF">Scani_76200</name>
</gene>
<dbReference type="Proteomes" id="UP000435837">
    <property type="component" value="Unassembled WGS sequence"/>
</dbReference>
<name>A0A640SKT4_9ACTN</name>
<feature type="region of interest" description="Disordered" evidence="1">
    <location>
        <begin position="283"/>
        <end position="378"/>
    </location>
</feature>
<feature type="compositionally biased region" description="Low complexity" evidence="1">
    <location>
        <begin position="314"/>
        <end position="337"/>
    </location>
</feature>
<sequence length="439" mass="48058">MRRPPAGTGIPNEGLTNEEAATFLMALQKSNAPAPARHEVRRTSAGVRKVTEYQAPGYTIVGNHLTQHRSLSGLAIGLAAHIQSLPEGAPVDIRTLARRFPEGRDRIAAALRELEANGYLERVRRRTDDGRMVTLTISYNDPEATRARRAREDAEQAKRRAAVAPPLPAPARAPVRKPPRPVPSAQPSRAPQPAPAPQQPTPAPQQPPPAPQLPEPATRAHHTPAAALLANLRHDDPRLLLSVRDIERLTPPVAAWLERGASREAVRRTLTTGLPAALHVRPPCSPTASWSCFRHPSRPPTHPRTPAPGRPRSKPATAASAPSAHLSRADAATAATQRQRRERHAPGPDGRGRRLRPTRPAVRAARHPTRHPRLRHCPVPANSWTLSISQSKSEDRLHVRVSQNRQAQDPLNRVSGCLIRLVRLCVAKRAWHLTNARAE</sequence>
<accession>A0A640SKT4</accession>
<comment type="caution">
    <text evidence="2">The sequence shown here is derived from an EMBL/GenBank/DDBJ whole genome shotgun (WGS) entry which is preliminary data.</text>
</comment>
<evidence type="ECO:0008006" key="4">
    <source>
        <dbReference type="Google" id="ProtNLM"/>
    </source>
</evidence>
<dbReference type="AlphaFoldDB" id="A0A640SKT4"/>
<feature type="compositionally biased region" description="Pro residues" evidence="1">
    <location>
        <begin position="298"/>
        <end position="309"/>
    </location>
</feature>